<organism evidence="1 2">
    <name type="scientific">Reinekea forsetii</name>
    <dbReference type="NCBI Taxonomy" id="1336806"/>
    <lineage>
        <taxon>Bacteria</taxon>
        <taxon>Pseudomonadati</taxon>
        <taxon>Pseudomonadota</taxon>
        <taxon>Gammaproteobacteria</taxon>
        <taxon>Oceanospirillales</taxon>
        <taxon>Saccharospirillaceae</taxon>
        <taxon>Reinekea</taxon>
    </lineage>
</organism>
<dbReference type="NCBIfam" id="NF003501">
    <property type="entry name" value="PRK05170.1-5"/>
    <property type="match status" value="1"/>
</dbReference>
<dbReference type="AlphaFoldDB" id="A0A2K8KT17"/>
<keyword evidence="2" id="KW-1185">Reference proteome</keyword>
<dbReference type="InterPro" id="IPR005358">
    <property type="entry name" value="Puta_zinc/iron-chelating_dom"/>
</dbReference>
<protein>
    <submittedName>
        <fullName evidence="1">Uncharacterized protein</fullName>
    </submittedName>
</protein>
<dbReference type="EMBL" id="CP011797">
    <property type="protein sequence ID" value="ATX77219.1"/>
    <property type="molecule type" value="Genomic_DNA"/>
</dbReference>
<gene>
    <name evidence="1" type="ORF">REIFOR_02084</name>
</gene>
<dbReference type="RefSeq" id="WP_100257495.1">
    <property type="nucleotide sequence ID" value="NZ_CP011797.1"/>
</dbReference>
<dbReference type="Pfam" id="PF03692">
    <property type="entry name" value="CxxCxxCC"/>
    <property type="match status" value="1"/>
</dbReference>
<evidence type="ECO:0000313" key="2">
    <source>
        <dbReference type="Proteomes" id="UP000229757"/>
    </source>
</evidence>
<evidence type="ECO:0000313" key="1">
    <source>
        <dbReference type="EMBL" id="ATX77219.1"/>
    </source>
</evidence>
<dbReference type="Proteomes" id="UP000229757">
    <property type="component" value="Chromosome"/>
</dbReference>
<sequence length="146" mass="16872">MADLVFWKRKTLAQMNQSEWESLCDGCGKCCLQKLADEDDGTVYYTNVVCQYMADDCSCTQYQDRHELVPNCVWLKPEDVENFFWLPSTCAYRLLSEGQDLPAWHPLVSGDPERIHAVNISVQHMTLIADNSIPEDQWQDHIIDNQ</sequence>
<dbReference type="NCBIfam" id="NF003507">
    <property type="entry name" value="PRK05170.2-5"/>
    <property type="match status" value="1"/>
</dbReference>
<dbReference type="InterPro" id="IPR008228">
    <property type="entry name" value="UCP006173"/>
</dbReference>
<dbReference type="PIRSF" id="PIRSF006173">
    <property type="entry name" value="UCP006173"/>
    <property type="match status" value="1"/>
</dbReference>
<proteinExistence type="predicted"/>
<dbReference type="OrthoDB" id="9786855at2"/>
<reference evidence="1 2" key="1">
    <citation type="journal article" date="2017" name="Environ. Microbiol.">
        <title>Genomic and physiological analyses of 'Reinekea forsetii' reveal a versatile opportunistic lifestyle during spring algae blooms.</title>
        <authorList>
            <person name="Avci B."/>
            <person name="Hahnke R.L."/>
            <person name="Chafee M."/>
            <person name="Fischer T."/>
            <person name="Gruber-Vodicka H."/>
            <person name="Tegetmeyer H.E."/>
            <person name="Harder J."/>
            <person name="Fuchs B.M."/>
            <person name="Amann R.I."/>
            <person name="Teeling H."/>
        </authorList>
    </citation>
    <scope>NUCLEOTIDE SEQUENCE [LARGE SCALE GENOMIC DNA]</scope>
    <source>
        <strain evidence="1 2">Hel1_31_D35</strain>
    </source>
</reference>
<dbReference type="PANTHER" id="PTHR37421:SF1">
    <property type="entry name" value="UPF0260 PROTEIN YCGN"/>
    <property type="match status" value="1"/>
</dbReference>
<dbReference type="KEGG" id="rfo:REIFOR_02084"/>
<name>A0A2K8KT17_9GAMM</name>
<dbReference type="PANTHER" id="PTHR37421">
    <property type="entry name" value="UPF0260 PROTEIN YCGN"/>
    <property type="match status" value="1"/>
</dbReference>
<accession>A0A2K8KT17</accession>